<reference evidence="1" key="1">
    <citation type="journal article" date="2021" name="Proc. Natl. Acad. Sci. U.S.A.">
        <title>A Catalog of Tens of Thousands of Viruses from Human Metagenomes Reveals Hidden Associations with Chronic Diseases.</title>
        <authorList>
            <person name="Tisza M.J."/>
            <person name="Buck C.B."/>
        </authorList>
    </citation>
    <scope>NUCLEOTIDE SEQUENCE</scope>
    <source>
        <strain evidence="1">CtsNK10</strain>
    </source>
</reference>
<proteinExistence type="predicted"/>
<dbReference type="EMBL" id="BK015191">
    <property type="protein sequence ID" value="DAD95336.1"/>
    <property type="molecule type" value="Genomic_DNA"/>
</dbReference>
<sequence length="30" mass="3623">MIIRFTIDCLIFRLRPNLIQTILILKTICF</sequence>
<protein>
    <submittedName>
        <fullName evidence="1">Uncharacterized protein</fullName>
    </submittedName>
</protein>
<name>A0A8S5NM68_9CAUD</name>
<accession>A0A8S5NM68</accession>
<evidence type="ECO:0000313" key="1">
    <source>
        <dbReference type="EMBL" id="DAD95336.1"/>
    </source>
</evidence>
<organism evidence="1">
    <name type="scientific">Podoviridae sp. ctsNK10</name>
    <dbReference type="NCBI Taxonomy" id="2826582"/>
    <lineage>
        <taxon>Viruses</taxon>
        <taxon>Duplodnaviria</taxon>
        <taxon>Heunggongvirae</taxon>
        <taxon>Uroviricota</taxon>
        <taxon>Caudoviricetes</taxon>
    </lineage>
</organism>